<feature type="domain" description="V-SNARE coiled-coil homology" evidence="15">
    <location>
        <begin position="362"/>
        <end position="422"/>
    </location>
</feature>
<evidence type="ECO:0000256" key="1">
    <source>
        <dbReference type="ARBA" id="ARBA00004163"/>
    </source>
</evidence>
<proteinExistence type="inferred from homology"/>
<evidence type="ECO:0000256" key="13">
    <source>
        <dbReference type="SAM" id="Phobius"/>
    </source>
</evidence>
<protein>
    <recommendedName>
        <fullName evidence="18">25.3 kDa vesicle transport protein</fullName>
    </recommendedName>
</protein>
<dbReference type="SUPFAM" id="SSF64356">
    <property type="entry name" value="SNARE-like"/>
    <property type="match status" value="1"/>
</dbReference>
<keyword evidence="6" id="KW-0256">Endoplasmic reticulum</keyword>
<evidence type="ECO:0000256" key="11">
    <source>
        <dbReference type="ARBA" id="ARBA00023136"/>
    </source>
</evidence>
<dbReference type="CDD" id="cd14824">
    <property type="entry name" value="Longin"/>
    <property type="match status" value="1"/>
</dbReference>
<comment type="caution">
    <text evidence="16">The sequence shown here is derived from an EMBL/GenBank/DDBJ whole genome shotgun (WGS) entry which is preliminary data.</text>
</comment>
<name>A0A8J5LPZ0_ZINOF</name>
<evidence type="ECO:0000256" key="5">
    <source>
        <dbReference type="ARBA" id="ARBA00022692"/>
    </source>
</evidence>
<dbReference type="Proteomes" id="UP000734854">
    <property type="component" value="Unassembled WGS sequence"/>
</dbReference>
<dbReference type="FunFam" id="1.20.5.110:FF:000028">
    <property type="entry name" value="25.3 kDa vesicle transport protein-like"/>
    <property type="match status" value="1"/>
</dbReference>
<dbReference type="AlphaFoldDB" id="A0A8J5LPZ0"/>
<reference evidence="16 17" key="1">
    <citation type="submission" date="2020-08" db="EMBL/GenBank/DDBJ databases">
        <title>Plant Genome Project.</title>
        <authorList>
            <person name="Zhang R.-G."/>
        </authorList>
    </citation>
    <scope>NUCLEOTIDE SEQUENCE [LARGE SCALE GENOMIC DNA]</scope>
    <source>
        <tissue evidence="16">Rhizome</tissue>
    </source>
</reference>
<dbReference type="GO" id="GO:0005789">
    <property type="term" value="C:endoplasmic reticulum membrane"/>
    <property type="evidence" value="ECO:0007669"/>
    <property type="project" value="UniProtKB-SubCell"/>
</dbReference>
<evidence type="ECO:0000256" key="4">
    <source>
        <dbReference type="ARBA" id="ARBA00022448"/>
    </source>
</evidence>
<dbReference type="PROSITE" id="PS50892">
    <property type="entry name" value="V_SNARE"/>
    <property type="match status" value="1"/>
</dbReference>
<keyword evidence="9" id="KW-0333">Golgi apparatus</keyword>
<dbReference type="InterPro" id="IPR010908">
    <property type="entry name" value="Longin_dom"/>
</dbReference>
<keyword evidence="8 13" id="KW-1133">Transmembrane helix</keyword>
<evidence type="ECO:0000313" key="16">
    <source>
        <dbReference type="EMBL" id="KAG6525075.1"/>
    </source>
</evidence>
<evidence type="ECO:0000256" key="2">
    <source>
        <dbReference type="ARBA" id="ARBA00004394"/>
    </source>
</evidence>
<keyword evidence="5 13" id="KW-0812">Transmembrane</keyword>
<evidence type="ECO:0000256" key="6">
    <source>
        <dbReference type="ARBA" id="ARBA00022824"/>
    </source>
</evidence>
<keyword evidence="17" id="KW-1185">Reference proteome</keyword>
<dbReference type="GO" id="GO:0006888">
    <property type="term" value="P:endoplasmic reticulum to Golgi vesicle-mediated transport"/>
    <property type="evidence" value="ECO:0007669"/>
    <property type="project" value="InterPro"/>
</dbReference>
<evidence type="ECO:0000256" key="12">
    <source>
        <dbReference type="PROSITE-ProRule" id="PRU00290"/>
    </source>
</evidence>
<dbReference type="PANTHER" id="PTHR45837">
    <property type="entry name" value="VESICLE-TRAFFICKING PROTEIN SEC22B"/>
    <property type="match status" value="1"/>
</dbReference>
<evidence type="ECO:0000313" key="17">
    <source>
        <dbReference type="Proteomes" id="UP000734854"/>
    </source>
</evidence>
<evidence type="ECO:0000256" key="3">
    <source>
        <dbReference type="ARBA" id="ARBA00008025"/>
    </source>
</evidence>
<dbReference type="InterPro" id="IPR044565">
    <property type="entry name" value="Sec22"/>
</dbReference>
<comment type="subcellular location">
    <subcellularLocation>
        <location evidence="1">Endoplasmic reticulum membrane</location>
        <topology evidence="1">Single-pass type IV membrane protein</topology>
    </subcellularLocation>
    <subcellularLocation>
        <location evidence="2">Golgi apparatus membrane</location>
    </subcellularLocation>
</comment>
<evidence type="ECO:0000256" key="8">
    <source>
        <dbReference type="ARBA" id="ARBA00022989"/>
    </source>
</evidence>
<keyword evidence="7" id="KW-0653">Protein transport</keyword>
<dbReference type="SMART" id="SM01270">
    <property type="entry name" value="Longin"/>
    <property type="match status" value="1"/>
</dbReference>
<dbReference type="InterPro" id="IPR042855">
    <property type="entry name" value="V_SNARE_CC"/>
</dbReference>
<gene>
    <name evidence="16" type="ORF">ZIOFF_015027</name>
</gene>
<dbReference type="CDD" id="cd15866">
    <property type="entry name" value="R-SNARE_SEC22"/>
    <property type="match status" value="1"/>
</dbReference>
<dbReference type="GO" id="GO:0006890">
    <property type="term" value="P:retrograde vesicle-mediated transport, Golgi to endoplasmic reticulum"/>
    <property type="evidence" value="ECO:0007669"/>
    <property type="project" value="InterPro"/>
</dbReference>
<evidence type="ECO:0008006" key="18">
    <source>
        <dbReference type="Google" id="ProtNLM"/>
    </source>
</evidence>
<feature type="transmembrane region" description="Helical" evidence="13">
    <location>
        <begin position="424"/>
        <end position="440"/>
    </location>
</feature>
<sequence length="445" mass="51316">MRMKCWVGTYRGRRSEKPGAVGQLRKEKTGLLWLWWRRRRTEGNIKGRVRGITTRHESNLRRREAVWIPVIHLAIATCIARGCHVVVRSCYATEEKADEAGSVAAPLFAQIRGDPRGERRVEGNLESGGQCGMSGQICGNSLGVQVTWMQRPRHRLRVRALRGLPARTVDEVGLRFASHTVIVVLLRASVTHNRAIVRRLSLGDPDLSYWMIKMVKLTMIARVTDGLPLAEGLDDGRDQKDADFYKQQAKLLFKNLSKGHYEASRMSIETGSYFFQYPNLLHGWFSQYSCYIIEGRVCYLTMCDRSYPKKLAYQYLEDLKNEFERVNGNQIETAARPYAFIKFDTFIQKTKKLYLDTRTQRNIAKLNDELYEVHQIMTRNVQEVLGVGEKLDQVSELSNRLTSESRVYADKAKDLNRQALIRKWAPVAIVLGVVMLLFWIRKKIW</sequence>
<evidence type="ECO:0000256" key="7">
    <source>
        <dbReference type="ARBA" id="ARBA00022927"/>
    </source>
</evidence>
<accession>A0A8J5LPZ0</accession>
<keyword evidence="11 13" id="KW-0472">Membrane</keyword>
<evidence type="ECO:0000256" key="10">
    <source>
        <dbReference type="ARBA" id="ARBA00023054"/>
    </source>
</evidence>
<keyword evidence="4" id="KW-0813">Transport</keyword>
<evidence type="ECO:0000259" key="15">
    <source>
        <dbReference type="PROSITE" id="PS50892"/>
    </source>
</evidence>
<organism evidence="16 17">
    <name type="scientific">Zingiber officinale</name>
    <name type="common">Ginger</name>
    <name type="synonym">Amomum zingiber</name>
    <dbReference type="NCBI Taxonomy" id="94328"/>
    <lineage>
        <taxon>Eukaryota</taxon>
        <taxon>Viridiplantae</taxon>
        <taxon>Streptophyta</taxon>
        <taxon>Embryophyta</taxon>
        <taxon>Tracheophyta</taxon>
        <taxon>Spermatophyta</taxon>
        <taxon>Magnoliopsida</taxon>
        <taxon>Liliopsida</taxon>
        <taxon>Zingiberales</taxon>
        <taxon>Zingiberaceae</taxon>
        <taxon>Zingiber</taxon>
    </lineage>
</organism>
<comment type="similarity">
    <text evidence="3">Belongs to the synaptobrevin family.</text>
</comment>
<dbReference type="InterPro" id="IPR011012">
    <property type="entry name" value="Longin-like_dom_sf"/>
</dbReference>
<dbReference type="Gene3D" id="3.30.450.50">
    <property type="entry name" value="Longin domain"/>
    <property type="match status" value="1"/>
</dbReference>
<evidence type="ECO:0000256" key="9">
    <source>
        <dbReference type="ARBA" id="ARBA00023034"/>
    </source>
</evidence>
<dbReference type="FunFam" id="3.30.450.50:FF:000003">
    <property type="entry name" value="25.3 kDa vesicle transport protein-like"/>
    <property type="match status" value="1"/>
</dbReference>
<dbReference type="Gene3D" id="1.20.5.110">
    <property type="match status" value="1"/>
</dbReference>
<dbReference type="PROSITE" id="PS50859">
    <property type="entry name" value="LONGIN"/>
    <property type="match status" value="1"/>
</dbReference>
<dbReference type="Pfam" id="PF13774">
    <property type="entry name" value="Longin"/>
    <property type="match status" value="1"/>
</dbReference>
<dbReference type="GO" id="GO:0015031">
    <property type="term" value="P:protein transport"/>
    <property type="evidence" value="ECO:0007669"/>
    <property type="project" value="UniProtKB-KW"/>
</dbReference>
<evidence type="ECO:0000259" key="14">
    <source>
        <dbReference type="PROSITE" id="PS50859"/>
    </source>
</evidence>
<dbReference type="GO" id="GO:0005484">
    <property type="term" value="F:SNAP receptor activity"/>
    <property type="evidence" value="ECO:0007669"/>
    <property type="project" value="InterPro"/>
</dbReference>
<feature type="domain" description="Longin" evidence="14">
    <location>
        <begin position="219"/>
        <end position="347"/>
    </location>
</feature>
<dbReference type="Pfam" id="PF00957">
    <property type="entry name" value="Synaptobrevin"/>
    <property type="match status" value="1"/>
</dbReference>
<keyword evidence="10 12" id="KW-0175">Coiled coil</keyword>
<dbReference type="EMBL" id="JACMSC010000004">
    <property type="protein sequence ID" value="KAG6525075.1"/>
    <property type="molecule type" value="Genomic_DNA"/>
</dbReference>
<dbReference type="SUPFAM" id="SSF58038">
    <property type="entry name" value="SNARE fusion complex"/>
    <property type="match status" value="1"/>
</dbReference>
<dbReference type="GO" id="GO:0000139">
    <property type="term" value="C:Golgi membrane"/>
    <property type="evidence" value="ECO:0007669"/>
    <property type="project" value="UniProtKB-SubCell"/>
</dbReference>